<accession>A0ABR3GFC9</accession>
<dbReference type="InterPro" id="IPR045926">
    <property type="entry name" value="DUF6345"/>
</dbReference>
<evidence type="ECO:0000256" key="2">
    <source>
        <dbReference type="SAM" id="SignalP"/>
    </source>
</evidence>
<feature type="chain" id="PRO_5047168497" description="Gingipain domain-containing protein" evidence="2">
    <location>
        <begin position="24"/>
        <end position="558"/>
    </location>
</feature>
<evidence type="ECO:0008006" key="5">
    <source>
        <dbReference type="Google" id="ProtNLM"/>
    </source>
</evidence>
<protein>
    <recommendedName>
        <fullName evidence="5">Gingipain domain-containing protein</fullName>
    </recommendedName>
</protein>
<sequence length="558" mass="61686">MNPPSWSLRGLLCLALTITSSYAQTLPVFRVQANQAGEAGAVNLAQLLFGLTEVQKSTTANKRHFITSTDGTKCVEFDTTSGGFWVADHTQLWNTALKPKLVDEETALCLAEDLAKDCSLFPELKGPIRIKPGRIGGTFVAQETEVSPGQNQRLEHQLDISVNYDITILVQTPESTTPVEVPVVGGGGKFQLTFGDGGNLIGYQGLWRDVDVAGTKQYKIIPKSQADSHFLTSTTMFNDTLEFNSTLAYYSAPYGEFQDFLYPVYVFDATAMVGEEFIQLRRTYFPATEFGPVDTFVREVLPPRRVTSQPSRHRSLRPRGTDDTRNEAGTEWIGVPYGLQKTEQNAQGFRNQLLAGSGSWEILFNFGDDQVWETDFDSQADQYVDTTDFIFYTGHAGPTGWLANIPNKGGIKWVHYSIVGTFPETPGNLWGRGDLEWMVIAACGPLQDERFIAGGGNAFDRWRGMFDGLHIMFSYGTNSDDTSDEGRRLIAYAQNGAALIDSWFRTAKELQPSSATVTAMWTAGPGGDSRNDHLTGYGMVTQDNPASSQVRWLMWSSC</sequence>
<evidence type="ECO:0000313" key="3">
    <source>
        <dbReference type="EMBL" id="KAL0634663.1"/>
    </source>
</evidence>
<dbReference type="EMBL" id="JBBBZM010000088">
    <property type="protein sequence ID" value="KAL0634663.1"/>
    <property type="molecule type" value="Genomic_DNA"/>
</dbReference>
<keyword evidence="4" id="KW-1185">Reference proteome</keyword>
<comment type="caution">
    <text evidence="3">The sequence shown here is derived from an EMBL/GenBank/DDBJ whole genome shotgun (WGS) entry which is preliminary data.</text>
</comment>
<organism evidence="3 4">
    <name type="scientific">Discina gigas</name>
    <dbReference type="NCBI Taxonomy" id="1032678"/>
    <lineage>
        <taxon>Eukaryota</taxon>
        <taxon>Fungi</taxon>
        <taxon>Dikarya</taxon>
        <taxon>Ascomycota</taxon>
        <taxon>Pezizomycotina</taxon>
        <taxon>Pezizomycetes</taxon>
        <taxon>Pezizales</taxon>
        <taxon>Discinaceae</taxon>
        <taxon>Discina</taxon>
    </lineage>
</organism>
<dbReference type="Pfam" id="PF19872">
    <property type="entry name" value="DUF6345"/>
    <property type="match status" value="1"/>
</dbReference>
<name>A0ABR3GFC9_9PEZI</name>
<evidence type="ECO:0000313" key="4">
    <source>
        <dbReference type="Proteomes" id="UP001447188"/>
    </source>
</evidence>
<dbReference type="Proteomes" id="UP001447188">
    <property type="component" value="Unassembled WGS sequence"/>
</dbReference>
<keyword evidence="2" id="KW-0732">Signal</keyword>
<proteinExistence type="predicted"/>
<feature type="compositionally biased region" description="Basic and acidic residues" evidence="1">
    <location>
        <begin position="319"/>
        <end position="328"/>
    </location>
</feature>
<feature type="region of interest" description="Disordered" evidence="1">
    <location>
        <begin position="304"/>
        <end position="328"/>
    </location>
</feature>
<feature type="signal peptide" evidence="2">
    <location>
        <begin position="1"/>
        <end position="23"/>
    </location>
</feature>
<reference evidence="3 4" key="1">
    <citation type="submission" date="2024-02" db="EMBL/GenBank/DDBJ databases">
        <title>Discinaceae phylogenomics.</title>
        <authorList>
            <person name="Dirks A.C."/>
            <person name="James T.Y."/>
        </authorList>
    </citation>
    <scope>NUCLEOTIDE SEQUENCE [LARGE SCALE GENOMIC DNA]</scope>
    <source>
        <strain evidence="3 4">ACD0624</strain>
    </source>
</reference>
<evidence type="ECO:0000256" key="1">
    <source>
        <dbReference type="SAM" id="MobiDB-lite"/>
    </source>
</evidence>
<gene>
    <name evidence="3" type="ORF">Q9L58_006388</name>
</gene>